<dbReference type="EMBL" id="BARU01030686">
    <property type="protein sequence ID" value="GAH66076.1"/>
    <property type="molecule type" value="Genomic_DNA"/>
</dbReference>
<name>X1H7B8_9ZZZZ</name>
<evidence type="ECO:0000313" key="1">
    <source>
        <dbReference type="EMBL" id="GAH66076.1"/>
    </source>
</evidence>
<gene>
    <name evidence="1" type="ORF">S03H2_48650</name>
</gene>
<dbReference type="AlphaFoldDB" id="X1H7B8"/>
<accession>X1H7B8</accession>
<evidence type="ECO:0008006" key="2">
    <source>
        <dbReference type="Google" id="ProtNLM"/>
    </source>
</evidence>
<sequence length="75" mass="8752">MPTPKLELAAKYLTSNQARKRLDLSLFQLNLRIERGIFPRPTYVDETGIQSVRYFDENWVRIAQAILDNAVKEND</sequence>
<proteinExistence type="predicted"/>
<comment type="caution">
    <text evidence="1">The sequence shown here is derived from an EMBL/GenBank/DDBJ whole genome shotgun (WGS) entry which is preliminary data.</text>
</comment>
<protein>
    <recommendedName>
        <fullName evidence="2">HTH merR-type domain-containing protein</fullName>
    </recommendedName>
</protein>
<organism evidence="1">
    <name type="scientific">marine sediment metagenome</name>
    <dbReference type="NCBI Taxonomy" id="412755"/>
    <lineage>
        <taxon>unclassified sequences</taxon>
        <taxon>metagenomes</taxon>
        <taxon>ecological metagenomes</taxon>
    </lineage>
</organism>
<reference evidence="1" key="1">
    <citation type="journal article" date="2014" name="Front. Microbiol.">
        <title>High frequency of phylogenetically diverse reductive dehalogenase-homologous genes in deep subseafloor sedimentary metagenomes.</title>
        <authorList>
            <person name="Kawai M."/>
            <person name="Futagami T."/>
            <person name="Toyoda A."/>
            <person name="Takaki Y."/>
            <person name="Nishi S."/>
            <person name="Hori S."/>
            <person name="Arai W."/>
            <person name="Tsubouchi T."/>
            <person name="Morono Y."/>
            <person name="Uchiyama I."/>
            <person name="Ito T."/>
            <person name="Fujiyama A."/>
            <person name="Inagaki F."/>
            <person name="Takami H."/>
        </authorList>
    </citation>
    <scope>NUCLEOTIDE SEQUENCE</scope>
    <source>
        <strain evidence="1">Expedition CK06-06</strain>
    </source>
</reference>